<feature type="compositionally biased region" description="Basic and acidic residues" evidence="2">
    <location>
        <begin position="76"/>
        <end position="91"/>
    </location>
</feature>
<dbReference type="GO" id="GO:0003723">
    <property type="term" value="F:RNA binding"/>
    <property type="evidence" value="ECO:0007669"/>
    <property type="project" value="TreeGrafter"/>
</dbReference>
<organism evidence="4 5">
    <name type="scientific">Vigna unguiculata</name>
    <name type="common">Cowpea</name>
    <dbReference type="NCBI Taxonomy" id="3917"/>
    <lineage>
        <taxon>Eukaryota</taxon>
        <taxon>Viridiplantae</taxon>
        <taxon>Streptophyta</taxon>
        <taxon>Embryophyta</taxon>
        <taxon>Tracheophyta</taxon>
        <taxon>Spermatophyta</taxon>
        <taxon>Magnoliopsida</taxon>
        <taxon>eudicotyledons</taxon>
        <taxon>Gunneridae</taxon>
        <taxon>Pentapetalae</taxon>
        <taxon>rosids</taxon>
        <taxon>fabids</taxon>
        <taxon>Fabales</taxon>
        <taxon>Fabaceae</taxon>
        <taxon>Papilionoideae</taxon>
        <taxon>50 kb inversion clade</taxon>
        <taxon>NPAAA clade</taxon>
        <taxon>indigoferoid/millettioid clade</taxon>
        <taxon>Phaseoleae</taxon>
        <taxon>Vigna</taxon>
    </lineage>
</organism>
<dbReference type="InterPro" id="IPR036348">
    <property type="entry name" value="WIBG_N_sf"/>
</dbReference>
<dbReference type="SUPFAM" id="SSF51735">
    <property type="entry name" value="NAD(P)-binding Rossmann-fold domains"/>
    <property type="match status" value="1"/>
</dbReference>
<evidence type="ECO:0000256" key="2">
    <source>
        <dbReference type="SAM" id="MobiDB-lite"/>
    </source>
</evidence>
<dbReference type="GO" id="GO:0035145">
    <property type="term" value="C:exon-exon junction complex"/>
    <property type="evidence" value="ECO:0007669"/>
    <property type="project" value="TreeGrafter"/>
</dbReference>
<dbReference type="GO" id="GO:0005737">
    <property type="term" value="C:cytoplasm"/>
    <property type="evidence" value="ECO:0007669"/>
    <property type="project" value="TreeGrafter"/>
</dbReference>
<evidence type="ECO:0000313" key="5">
    <source>
        <dbReference type="Proteomes" id="UP000501690"/>
    </source>
</evidence>
<feature type="domain" description="WIBG Mago-binding" evidence="3">
    <location>
        <begin position="20"/>
        <end position="46"/>
    </location>
</feature>
<keyword evidence="5" id="KW-1185">Reference proteome</keyword>
<feature type="region of interest" description="Disordered" evidence="2">
    <location>
        <begin position="16"/>
        <end position="117"/>
    </location>
</feature>
<reference evidence="4 5" key="1">
    <citation type="submission" date="2019-04" db="EMBL/GenBank/DDBJ databases">
        <title>An improved genome assembly and genetic linkage map for asparagus bean, Vigna unguiculata ssp. sesquipedialis.</title>
        <authorList>
            <person name="Xia Q."/>
            <person name="Zhang R."/>
            <person name="Dong Y."/>
        </authorList>
    </citation>
    <scope>NUCLEOTIDE SEQUENCE [LARGE SCALE GENOMIC DNA]</scope>
    <source>
        <tissue evidence="4">Leaf</tissue>
    </source>
</reference>
<evidence type="ECO:0000256" key="1">
    <source>
        <dbReference type="SAM" id="Coils"/>
    </source>
</evidence>
<dbReference type="InterPro" id="IPR015362">
    <property type="entry name" value="WIBG_mago-bd"/>
</dbReference>
<dbReference type="InterPro" id="IPR039333">
    <property type="entry name" value="PYM1"/>
</dbReference>
<dbReference type="EMBL" id="CP039346">
    <property type="protein sequence ID" value="QCD84615.1"/>
    <property type="molecule type" value="Genomic_DNA"/>
</dbReference>
<protein>
    <submittedName>
        <fullName evidence="4">UDP-arabinose 4-epimerase</fullName>
    </submittedName>
</protein>
<dbReference type="PANTHER" id="PTHR22959:SF0">
    <property type="entry name" value="PARTNER OF Y14 AND MAGO"/>
    <property type="match status" value="1"/>
</dbReference>
<evidence type="ECO:0000313" key="4">
    <source>
        <dbReference type="EMBL" id="QCD84615.1"/>
    </source>
</evidence>
<dbReference type="Gene3D" id="3.40.50.720">
    <property type="entry name" value="NAD(P)-binding Rossmann-like Domain"/>
    <property type="match status" value="1"/>
</dbReference>
<dbReference type="Pfam" id="PF09282">
    <property type="entry name" value="Mago-bind"/>
    <property type="match status" value="1"/>
</dbReference>
<feature type="compositionally biased region" description="Basic and acidic residues" evidence="2">
    <location>
        <begin position="16"/>
        <end position="34"/>
    </location>
</feature>
<feature type="coiled-coil region" evidence="1">
    <location>
        <begin position="136"/>
        <end position="203"/>
    </location>
</feature>
<gene>
    <name evidence="4" type="ORF">DEO72_LG2g4970</name>
</gene>
<dbReference type="GO" id="GO:1903259">
    <property type="term" value="P:exon-exon junction complex disassembly"/>
    <property type="evidence" value="ECO:0007669"/>
    <property type="project" value="InterPro"/>
</dbReference>
<dbReference type="InterPro" id="IPR016040">
    <property type="entry name" value="NAD(P)-bd_dom"/>
</dbReference>
<dbReference type="PANTHER" id="PTHR22959">
    <property type="entry name" value="PYM PROTEIN"/>
    <property type="match status" value="1"/>
</dbReference>
<dbReference type="Pfam" id="PF16363">
    <property type="entry name" value="GDP_Man_Dehyd"/>
    <property type="match status" value="1"/>
</dbReference>
<evidence type="ECO:0000259" key="3">
    <source>
        <dbReference type="SMART" id="SM01273"/>
    </source>
</evidence>
<sequence>MSDDERKKQVAELTKTLKEGERLVGPTRRPDGTLRKGFRIRANYTPPDEVPKYQPKPALLKKEMGSAGPPGYDPDADARPKTKSVKRNERKKEKRLQAAVEKDKNVEGGVSEDSGKKESLEALTSLVNDLSVQDSTQQAQAQAQDVDKKIRALKKKIRLTEALEQRSSDQDLKPEQLEKLAKLEDWRRELKELEDEKSGCRKQSLSLKPPAKYWTSYRCVQAIEFLLRREKEAASSPLCTPFLLPPRPLSLPLRPLPLSFLPLHQTSAASKLCVHRLCRCYCCGTRDVVDCTWKPPLIFWVTESSRFSSCIVFPSGLDYPDPKRKGNFVGKVFLAAVLTTLCIIMIKRSPSLNSSSPFAIHEPGVTHVLVTGGAGFIGSHATLRLLSDNHRVTIVDNLSRGNLGAVKVLQELFPEPGRLQFIYADLGDRISVDKIFLENKFDAVMHFAAVAYVGESTMDPLKCDFVDRVGQFVVTRMGRISLFLSLSLSNDSTTWTARTELSATLSLHQY</sequence>
<accession>A0A4D6L899</accession>
<dbReference type="SMART" id="SM01273">
    <property type="entry name" value="Mago-bind"/>
    <property type="match status" value="1"/>
</dbReference>
<keyword evidence="1" id="KW-0175">Coiled coil</keyword>
<dbReference type="Proteomes" id="UP000501690">
    <property type="component" value="Linkage Group LG2"/>
</dbReference>
<proteinExistence type="predicted"/>
<dbReference type="AlphaFoldDB" id="A0A4D6L899"/>
<name>A0A4D6L899_VIGUN</name>
<dbReference type="SUPFAM" id="SSF101931">
    <property type="entry name" value="Pym (Within the bgcn gene intron protein, WIBG), N-terminal domain"/>
    <property type="match status" value="1"/>
</dbReference>
<dbReference type="InterPro" id="IPR036291">
    <property type="entry name" value="NAD(P)-bd_dom_sf"/>
</dbReference>